<dbReference type="PROSITE" id="PS50943">
    <property type="entry name" value="HTH_CROC1"/>
    <property type="match status" value="1"/>
</dbReference>
<dbReference type="Pfam" id="PF13560">
    <property type="entry name" value="HTH_31"/>
    <property type="match status" value="1"/>
</dbReference>
<keyword evidence="3" id="KW-1185">Reference proteome</keyword>
<comment type="caution">
    <text evidence="2">The sequence shown here is derived from an EMBL/GenBank/DDBJ whole genome shotgun (WGS) entry which is preliminary data.</text>
</comment>
<dbReference type="GO" id="GO:0003677">
    <property type="term" value="F:DNA binding"/>
    <property type="evidence" value="ECO:0007669"/>
    <property type="project" value="InterPro"/>
</dbReference>
<dbReference type="PANTHER" id="PTHR35010">
    <property type="entry name" value="BLL4672 PROTEIN-RELATED"/>
    <property type="match status" value="1"/>
</dbReference>
<feature type="domain" description="HTH cro/C1-type" evidence="1">
    <location>
        <begin position="54"/>
        <end position="101"/>
    </location>
</feature>
<dbReference type="Proteomes" id="UP000295151">
    <property type="component" value="Unassembled WGS sequence"/>
</dbReference>
<name>A0A4R7T991_9ACTN</name>
<dbReference type="SMART" id="SM00530">
    <property type="entry name" value="HTH_XRE"/>
    <property type="match status" value="1"/>
</dbReference>
<dbReference type="InterPro" id="IPR001387">
    <property type="entry name" value="Cro/C1-type_HTH"/>
</dbReference>
<evidence type="ECO:0000313" key="2">
    <source>
        <dbReference type="EMBL" id="TDU88219.1"/>
    </source>
</evidence>
<dbReference type="Gene3D" id="1.10.260.40">
    <property type="entry name" value="lambda repressor-like DNA-binding domains"/>
    <property type="match status" value="1"/>
</dbReference>
<dbReference type="SUPFAM" id="SSF47413">
    <property type="entry name" value="lambda repressor-like DNA-binding domains"/>
    <property type="match status" value="1"/>
</dbReference>
<evidence type="ECO:0000313" key="3">
    <source>
        <dbReference type="Proteomes" id="UP000295151"/>
    </source>
</evidence>
<evidence type="ECO:0000259" key="1">
    <source>
        <dbReference type="PROSITE" id="PS50943"/>
    </source>
</evidence>
<accession>A0A4R7T991</accession>
<organism evidence="2 3">
    <name type="scientific">Kribbella voronezhensis</name>
    <dbReference type="NCBI Taxonomy" id="2512212"/>
    <lineage>
        <taxon>Bacteria</taxon>
        <taxon>Bacillati</taxon>
        <taxon>Actinomycetota</taxon>
        <taxon>Actinomycetes</taxon>
        <taxon>Propionibacteriales</taxon>
        <taxon>Kribbellaceae</taxon>
        <taxon>Kribbella</taxon>
    </lineage>
</organism>
<dbReference type="PANTHER" id="PTHR35010:SF2">
    <property type="entry name" value="BLL4672 PROTEIN"/>
    <property type="match status" value="1"/>
</dbReference>
<dbReference type="AlphaFoldDB" id="A0A4R7T991"/>
<dbReference type="CDD" id="cd00093">
    <property type="entry name" value="HTH_XRE"/>
    <property type="match status" value="1"/>
</dbReference>
<dbReference type="InterPro" id="IPR010982">
    <property type="entry name" value="Lambda_DNA-bd_dom_sf"/>
</dbReference>
<dbReference type="InterPro" id="IPR041413">
    <property type="entry name" value="MLTR_LBD"/>
</dbReference>
<proteinExistence type="predicted"/>
<reference evidence="2 3" key="1">
    <citation type="submission" date="2019-03" db="EMBL/GenBank/DDBJ databases">
        <title>Genomic Encyclopedia of Type Strains, Phase III (KMG-III): the genomes of soil and plant-associated and newly described type strains.</title>
        <authorList>
            <person name="Whitman W."/>
        </authorList>
    </citation>
    <scope>NUCLEOTIDE SEQUENCE [LARGE SCALE GENOMIC DNA]</scope>
    <source>
        <strain evidence="2 3">VKM Ac-2575</strain>
    </source>
</reference>
<gene>
    <name evidence="2" type="ORF">EV138_1761</name>
</gene>
<dbReference type="Pfam" id="PF17765">
    <property type="entry name" value="MLTR_LBD"/>
    <property type="match status" value="1"/>
</dbReference>
<protein>
    <submittedName>
        <fullName evidence="2">Helix-turn-helix protein</fullName>
    </submittedName>
</protein>
<dbReference type="Gene3D" id="3.30.450.180">
    <property type="match status" value="1"/>
</dbReference>
<dbReference type="EMBL" id="SOCE01000001">
    <property type="protein sequence ID" value="TDU88219.1"/>
    <property type="molecule type" value="Genomic_DNA"/>
</dbReference>
<sequence length="309" mass="34534">MPCTGRVRLGPPRPGILAVMERPAELGEFLRTRRARLQPSAVGLTSYGARRVPGLRREELAQLAGVSVAYYTRLEQGQSQNASDDVLDAIARALQLSDDETTHLRNLARPTRRQRRTPGRPETARPATRQLIEAIDGIAAVVMDRRSDVLAWNDLGHQLLAGHYEADSPYSAETRPNLTRMLFLDPHTRELYARWDEEAKRSVASLRLIAGRHPNDLHLAELIGELSMKSSEFTELWSRHPVVNCTFGTKQFQHPAVGRLELSFEVAQLPDDSAHRILMYSAQPGTPSDAALRLLPAGRHEVDSSPRRP</sequence>